<evidence type="ECO:0000256" key="1">
    <source>
        <dbReference type="ARBA" id="ARBA00022737"/>
    </source>
</evidence>
<accession>A0ABS5VSX0</accession>
<dbReference type="PANTHER" id="PTHR45188">
    <property type="entry name" value="DNAJ PROTEIN P58IPK HOMOLOG"/>
    <property type="match status" value="1"/>
</dbReference>
<dbReference type="InterPro" id="IPR001623">
    <property type="entry name" value="DnaJ_domain"/>
</dbReference>
<keyword evidence="3" id="KW-0812">Transmembrane</keyword>
<dbReference type="SUPFAM" id="SSF48452">
    <property type="entry name" value="TPR-like"/>
    <property type="match status" value="1"/>
</dbReference>
<name>A0ABS5VSX0_9BACT</name>
<keyword evidence="3" id="KW-1133">Transmembrane helix</keyword>
<dbReference type="SMART" id="SM00271">
    <property type="entry name" value="DnaJ"/>
    <property type="match status" value="1"/>
</dbReference>
<evidence type="ECO:0000313" key="5">
    <source>
        <dbReference type="EMBL" id="MBT1704532.1"/>
    </source>
</evidence>
<evidence type="ECO:0000259" key="4">
    <source>
        <dbReference type="PROSITE" id="PS50076"/>
    </source>
</evidence>
<keyword evidence="2" id="KW-0802">TPR repeat</keyword>
<dbReference type="Pfam" id="PF00226">
    <property type="entry name" value="DnaJ"/>
    <property type="match status" value="1"/>
</dbReference>
<dbReference type="InterPro" id="IPR019734">
    <property type="entry name" value="TPR_rpt"/>
</dbReference>
<dbReference type="SUPFAM" id="SSF46565">
    <property type="entry name" value="Chaperone J-domain"/>
    <property type="match status" value="1"/>
</dbReference>
<feature type="transmembrane region" description="Helical" evidence="3">
    <location>
        <begin position="108"/>
        <end position="127"/>
    </location>
</feature>
<dbReference type="InterPro" id="IPR036869">
    <property type="entry name" value="J_dom_sf"/>
</dbReference>
<dbReference type="RefSeq" id="WP_254154492.1">
    <property type="nucleotide sequence ID" value="NZ_JAHESD010000033.1"/>
</dbReference>
<dbReference type="SMART" id="SM00028">
    <property type="entry name" value="TPR"/>
    <property type="match status" value="3"/>
</dbReference>
<proteinExistence type="predicted"/>
<dbReference type="Proteomes" id="UP000772618">
    <property type="component" value="Unassembled WGS sequence"/>
</dbReference>
<dbReference type="InterPro" id="IPR011990">
    <property type="entry name" value="TPR-like_helical_dom_sf"/>
</dbReference>
<evidence type="ECO:0000256" key="3">
    <source>
        <dbReference type="SAM" id="Phobius"/>
    </source>
</evidence>
<keyword evidence="1" id="KW-0677">Repeat</keyword>
<evidence type="ECO:0000256" key="2">
    <source>
        <dbReference type="ARBA" id="ARBA00022803"/>
    </source>
</evidence>
<dbReference type="PROSITE" id="PS50076">
    <property type="entry name" value="DNAJ_2"/>
    <property type="match status" value="1"/>
</dbReference>
<keyword evidence="3" id="KW-0472">Membrane</keyword>
<feature type="domain" description="J" evidence="4">
    <location>
        <begin position="3"/>
        <end position="68"/>
    </location>
</feature>
<organism evidence="5 6">
    <name type="scientific">Chryseosolibacter indicus</name>
    <dbReference type="NCBI Taxonomy" id="2782351"/>
    <lineage>
        <taxon>Bacteria</taxon>
        <taxon>Pseudomonadati</taxon>
        <taxon>Bacteroidota</taxon>
        <taxon>Cytophagia</taxon>
        <taxon>Cytophagales</taxon>
        <taxon>Chryseotaleaceae</taxon>
        <taxon>Chryseosolibacter</taxon>
    </lineage>
</organism>
<gene>
    <name evidence="5" type="ORF">KK060_14660</name>
</gene>
<dbReference type="Gene3D" id="1.25.40.10">
    <property type="entry name" value="Tetratricopeptide repeat domain"/>
    <property type="match status" value="2"/>
</dbReference>
<dbReference type="CDD" id="cd06257">
    <property type="entry name" value="DnaJ"/>
    <property type="match status" value="1"/>
</dbReference>
<comment type="caution">
    <text evidence="5">The sequence shown here is derived from an EMBL/GenBank/DDBJ whole genome shotgun (WGS) entry which is preliminary data.</text>
</comment>
<reference evidence="5 6" key="1">
    <citation type="submission" date="2021-05" db="EMBL/GenBank/DDBJ databases">
        <title>A Polyphasic approach of four new species of the genus Ohtaekwangia: Ohtaekwangia histidinii sp. nov., Ohtaekwangia cretensis sp. nov., Ohtaekwangia indiensis sp. nov., Ohtaekwangia reichenbachii sp. nov. from diverse environment.</title>
        <authorList>
            <person name="Octaviana S."/>
        </authorList>
    </citation>
    <scope>NUCLEOTIDE SEQUENCE [LARGE SCALE GENOMIC DNA]</scope>
    <source>
        <strain evidence="5 6">PWU20</strain>
    </source>
</reference>
<sequence length="398" mass="46914">MRDYYEDLGVSRNATSGEIKAAYKKLAKLYHPDRNPGNRQAEELFKIINEAYQVLCNPSKKGRYDLRINGLAQVYDELYVAELRKNRYYRWKKAQESRYRIDKNYFKIQALAFLVFLIIAGFCFSVVRTAHYYVEKQELKKTRANKEQLKNVNGLFGSGRFDDAFKLISNLEEKDPLEYRYSFAKDSLVGALRKQADLEFKLRNFSSAISHYNVLKNYEHPLRSETLQNIYLCEYNMGNYQQSIEVLKQLHAEEPHNLALIYEIGMINLHKLNKPEEALRYFTLGKRLFKENFSDVYGRAFQIVMNSADAPDIYYHLFVAKAQANIKLKRYKEAVTDCNWAIFLRRNQADPYYMRALAAINIQDYSNVCEDISKAKQFGILNIDRLQRKYCYIALQQR</sequence>
<dbReference type="PANTHER" id="PTHR45188:SF2">
    <property type="entry name" value="DNAJ HOMOLOG SUBFAMILY C MEMBER 7"/>
    <property type="match status" value="1"/>
</dbReference>
<dbReference type="InterPro" id="IPR018253">
    <property type="entry name" value="DnaJ_domain_CS"/>
</dbReference>
<evidence type="ECO:0000313" key="6">
    <source>
        <dbReference type="Proteomes" id="UP000772618"/>
    </source>
</evidence>
<dbReference type="Gene3D" id="1.10.287.110">
    <property type="entry name" value="DnaJ domain"/>
    <property type="match status" value="1"/>
</dbReference>
<keyword evidence="6" id="KW-1185">Reference proteome</keyword>
<protein>
    <submittedName>
        <fullName evidence="5">DnaJ domain-containing protein</fullName>
    </submittedName>
</protein>
<dbReference type="EMBL" id="JAHESD010000033">
    <property type="protein sequence ID" value="MBT1704532.1"/>
    <property type="molecule type" value="Genomic_DNA"/>
</dbReference>
<dbReference type="PROSITE" id="PS00636">
    <property type="entry name" value="DNAJ_1"/>
    <property type="match status" value="1"/>
</dbReference>
<dbReference type="PRINTS" id="PR00625">
    <property type="entry name" value="JDOMAIN"/>
</dbReference>